<evidence type="ECO:0000259" key="8">
    <source>
        <dbReference type="Pfam" id="PF17921"/>
    </source>
</evidence>
<evidence type="ECO:0000256" key="6">
    <source>
        <dbReference type="ARBA" id="ARBA00022918"/>
    </source>
</evidence>
<keyword evidence="2" id="KW-0548">Nucleotidyltransferase</keyword>
<keyword evidence="10" id="KW-1185">Reference proteome</keyword>
<dbReference type="GO" id="GO:0004519">
    <property type="term" value="F:endonuclease activity"/>
    <property type="evidence" value="ECO:0007669"/>
    <property type="project" value="UniProtKB-KW"/>
</dbReference>
<dbReference type="PANTHER" id="PTHR37984">
    <property type="entry name" value="PROTEIN CBG26694"/>
    <property type="match status" value="1"/>
</dbReference>
<dbReference type="Pfam" id="PF17921">
    <property type="entry name" value="Integrase_H2C2"/>
    <property type="match status" value="1"/>
</dbReference>
<keyword evidence="3" id="KW-0540">Nuclease</keyword>
<dbReference type="GO" id="GO:0003964">
    <property type="term" value="F:RNA-directed DNA polymerase activity"/>
    <property type="evidence" value="ECO:0007669"/>
    <property type="project" value="UniProtKB-KW"/>
</dbReference>
<evidence type="ECO:0000256" key="5">
    <source>
        <dbReference type="ARBA" id="ARBA00022801"/>
    </source>
</evidence>
<evidence type="ECO:0000256" key="2">
    <source>
        <dbReference type="ARBA" id="ARBA00022695"/>
    </source>
</evidence>
<feature type="non-terminal residue" evidence="9">
    <location>
        <position position="200"/>
    </location>
</feature>
<feature type="non-terminal residue" evidence="9">
    <location>
        <position position="1"/>
    </location>
</feature>
<keyword evidence="5" id="KW-0378">Hydrolase</keyword>
<evidence type="ECO:0000256" key="3">
    <source>
        <dbReference type="ARBA" id="ARBA00022722"/>
    </source>
</evidence>
<accession>A0A5J4N3W1</accession>
<dbReference type="Pfam" id="PF17917">
    <property type="entry name" value="RT_RNaseH"/>
    <property type="match status" value="1"/>
</dbReference>
<keyword evidence="1" id="KW-0808">Transferase</keyword>
<proteinExistence type="predicted"/>
<evidence type="ECO:0000313" key="10">
    <source>
        <dbReference type="Proteomes" id="UP000324629"/>
    </source>
</evidence>
<dbReference type="InterPro" id="IPR041373">
    <property type="entry name" value="RT_RNaseH"/>
</dbReference>
<dbReference type="EMBL" id="QNGE01012432">
    <property type="protein sequence ID" value="KAA3670233.1"/>
    <property type="molecule type" value="Genomic_DNA"/>
</dbReference>
<dbReference type="GO" id="GO:0016787">
    <property type="term" value="F:hydrolase activity"/>
    <property type="evidence" value="ECO:0007669"/>
    <property type="project" value="UniProtKB-KW"/>
</dbReference>
<evidence type="ECO:0008006" key="11">
    <source>
        <dbReference type="Google" id="ProtNLM"/>
    </source>
</evidence>
<feature type="domain" description="Integrase zinc-binding" evidence="8">
    <location>
        <begin position="90"/>
        <end position="146"/>
    </location>
</feature>
<sequence>HFRLHLPGKPFKVRTDHQALQWLHNFREPEGQAARWLEYLQDCDFDCIYRPGSRHANADALSRLPTETVNAMLSTSSAGATTKRTHRQIVPSGKVPEVVREVHVELGRARWRRTEAAVWQRFWWSKRHDDVVRNCSNCNICAQTKSPTAAFRAPLRTFATVGPNHPVGVDVMGPLLPSKRGNKYIPVIVDYFTGCYKADR</sequence>
<keyword evidence="6" id="KW-0695">RNA-directed DNA polymerase</keyword>
<keyword evidence="4" id="KW-0255">Endonuclease</keyword>
<evidence type="ECO:0000259" key="7">
    <source>
        <dbReference type="Pfam" id="PF17917"/>
    </source>
</evidence>
<protein>
    <recommendedName>
        <fullName evidence="11">Integrase zinc-binding domain-containing protein</fullName>
    </recommendedName>
</protein>
<evidence type="ECO:0000256" key="1">
    <source>
        <dbReference type="ARBA" id="ARBA00022679"/>
    </source>
</evidence>
<dbReference type="InterPro" id="IPR041588">
    <property type="entry name" value="Integrase_H2C2"/>
</dbReference>
<dbReference type="InterPro" id="IPR050951">
    <property type="entry name" value="Retrovirus_Pol_polyprotein"/>
</dbReference>
<reference evidence="9 10" key="1">
    <citation type="journal article" date="2019" name="Gigascience">
        <title>Whole-genome sequence of the oriental lung fluke Paragonimus westermani.</title>
        <authorList>
            <person name="Oey H."/>
            <person name="Zakrzewski M."/>
            <person name="Narain K."/>
            <person name="Devi K.R."/>
            <person name="Agatsuma T."/>
            <person name="Nawaratna S."/>
            <person name="Gobert G.N."/>
            <person name="Jones M.K."/>
            <person name="Ragan M.A."/>
            <person name="McManus D.P."/>
            <person name="Krause L."/>
        </authorList>
    </citation>
    <scope>NUCLEOTIDE SEQUENCE [LARGE SCALE GENOMIC DNA]</scope>
    <source>
        <strain evidence="9 10">IND2009</strain>
    </source>
</reference>
<name>A0A5J4N3W1_9TREM</name>
<dbReference type="InterPro" id="IPR043502">
    <property type="entry name" value="DNA/RNA_pol_sf"/>
</dbReference>
<dbReference type="AlphaFoldDB" id="A0A5J4N3W1"/>
<evidence type="ECO:0000313" key="9">
    <source>
        <dbReference type="EMBL" id="KAA3670233.1"/>
    </source>
</evidence>
<evidence type="ECO:0000256" key="4">
    <source>
        <dbReference type="ARBA" id="ARBA00022759"/>
    </source>
</evidence>
<comment type="caution">
    <text evidence="9">The sequence shown here is derived from an EMBL/GenBank/DDBJ whole genome shotgun (WGS) entry which is preliminary data.</text>
</comment>
<dbReference type="PANTHER" id="PTHR37984:SF5">
    <property type="entry name" value="PROTEIN NYNRIN-LIKE"/>
    <property type="match status" value="1"/>
</dbReference>
<dbReference type="Proteomes" id="UP000324629">
    <property type="component" value="Unassembled WGS sequence"/>
</dbReference>
<organism evidence="9 10">
    <name type="scientific">Paragonimus westermani</name>
    <dbReference type="NCBI Taxonomy" id="34504"/>
    <lineage>
        <taxon>Eukaryota</taxon>
        <taxon>Metazoa</taxon>
        <taxon>Spiralia</taxon>
        <taxon>Lophotrochozoa</taxon>
        <taxon>Platyhelminthes</taxon>
        <taxon>Trematoda</taxon>
        <taxon>Digenea</taxon>
        <taxon>Plagiorchiida</taxon>
        <taxon>Troglotremata</taxon>
        <taxon>Troglotrematidae</taxon>
        <taxon>Paragonimus</taxon>
    </lineage>
</organism>
<gene>
    <name evidence="9" type="ORF">DEA37_0011574</name>
</gene>
<feature type="domain" description="Reverse transcriptase RNase H-like" evidence="7">
    <location>
        <begin position="1"/>
        <end position="42"/>
    </location>
</feature>
<dbReference type="SUPFAM" id="SSF56672">
    <property type="entry name" value="DNA/RNA polymerases"/>
    <property type="match status" value="1"/>
</dbReference>
<dbReference type="Gene3D" id="1.10.340.70">
    <property type="match status" value="1"/>
</dbReference>